<dbReference type="HOGENOM" id="CLU_103312_0_0_14"/>
<proteinExistence type="predicted"/>
<gene>
    <name evidence="2" type="ordered locus">MSU_0639</name>
</gene>
<evidence type="ECO:0000256" key="1">
    <source>
        <dbReference type="SAM" id="MobiDB-lite"/>
    </source>
</evidence>
<name>F0QRQ0_MYCSL</name>
<feature type="compositionally biased region" description="Basic and acidic residues" evidence="1">
    <location>
        <begin position="184"/>
        <end position="193"/>
    </location>
</feature>
<organism evidence="2 3">
    <name type="scientific">Mycoplasma suis (strain Illinois)</name>
    <dbReference type="NCBI Taxonomy" id="768700"/>
    <lineage>
        <taxon>Bacteria</taxon>
        <taxon>Bacillati</taxon>
        <taxon>Mycoplasmatota</taxon>
        <taxon>Mollicutes</taxon>
        <taxon>Mycoplasmataceae</taxon>
        <taxon>Mycoplasma</taxon>
    </lineage>
</organism>
<accession>F0QRQ0</accession>
<reference evidence="2 3" key="1">
    <citation type="journal article" date="2011" name="J. Bacteriol.">
        <title>Complete genome sequences of two hemotropic Mycoplasmas, Mycoplasma haemofelis strain Ohio2 and Mycoplasma suis strain Illinois.</title>
        <authorList>
            <person name="Messick J.B."/>
            <person name="Santos A.P."/>
            <person name="Guimaraes A.M."/>
        </authorList>
    </citation>
    <scope>NUCLEOTIDE SEQUENCE [LARGE SCALE GENOMIC DNA]</scope>
    <source>
        <strain evidence="2 3">Illinois</strain>
    </source>
</reference>
<dbReference type="AlphaFoldDB" id="F0QRQ0"/>
<dbReference type="KEGG" id="mss:MSU_0639"/>
<dbReference type="EMBL" id="CP002525">
    <property type="protein sequence ID" value="ADX98170.1"/>
    <property type="molecule type" value="Genomic_DNA"/>
</dbReference>
<dbReference type="RefSeq" id="WP_013610013.1">
    <property type="nucleotide sequence ID" value="NC_015155.1"/>
</dbReference>
<sequence>MFLFSKTLTAGILLAGTSGLSAYLIPYGLGNFSLFSGASSSDNKDSEKFLKEEGEKLKTLSLLSEELTKAIKNSVDLKDLKNKGLEEFLNSITSEESELKENYKKHSDVMGNLSEVSSWLKDQRERKLKVLSVLESLSSERKLLKQFNEFFEKWEGVFESIEDAINEGNRNNPAGGAATNNKKLRLEVKQKKH</sequence>
<evidence type="ECO:0000313" key="3">
    <source>
        <dbReference type="Proteomes" id="UP000007484"/>
    </source>
</evidence>
<keyword evidence="3" id="KW-1185">Reference proteome</keyword>
<dbReference type="Proteomes" id="UP000007484">
    <property type="component" value="Chromosome"/>
</dbReference>
<feature type="region of interest" description="Disordered" evidence="1">
    <location>
        <begin position="167"/>
        <end position="193"/>
    </location>
</feature>
<dbReference type="STRING" id="768700.MSU_0639"/>
<protein>
    <submittedName>
        <fullName evidence="2">Uncharacterized protein</fullName>
    </submittedName>
</protein>
<evidence type="ECO:0000313" key="2">
    <source>
        <dbReference type="EMBL" id="ADX98170.1"/>
    </source>
</evidence>